<name>A0A0C7NJI2_DEFTU</name>
<dbReference type="SUPFAM" id="SSF52833">
    <property type="entry name" value="Thioredoxin-like"/>
    <property type="match status" value="1"/>
</dbReference>
<comment type="similarity">
    <text evidence="1">Belongs to the complex I 24 kDa subunit family.</text>
</comment>
<keyword evidence="4 7" id="KW-0408">Iron</keyword>
<dbReference type="RefSeq" id="WP_045087624.1">
    <property type="nucleotide sequence ID" value="NZ_LN824141.1"/>
</dbReference>
<keyword evidence="9" id="KW-1185">Reference proteome</keyword>
<dbReference type="InterPro" id="IPR042128">
    <property type="entry name" value="NuoE_dom"/>
</dbReference>
<evidence type="ECO:0000256" key="3">
    <source>
        <dbReference type="ARBA" id="ARBA00022723"/>
    </source>
</evidence>
<keyword evidence="8" id="KW-0830">Ubiquinone</keyword>
<keyword evidence="2 7" id="KW-0001">2Fe-2S</keyword>
<dbReference type="InterPro" id="IPR036249">
    <property type="entry name" value="Thioredoxin-like_sf"/>
</dbReference>
<feature type="binding site" evidence="7">
    <location>
        <position position="110"/>
    </location>
    <ligand>
        <name>[2Fe-2S] cluster</name>
        <dbReference type="ChEBI" id="CHEBI:190135"/>
    </ligand>
</feature>
<dbReference type="HOGENOM" id="CLU_054362_2_1_0"/>
<feature type="binding site" evidence="7">
    <location>
        <position position="65"/>
    </location>
    <ligand>
        <name>[2Fe-2S] cluster</name>
        <dbReference type="ChEBI" id="CHEBI:190135"/>
    </ligand>
</feature>
<dbReference type="CDD" id="cd03064">
    <property type="entry name" value="TRX_Fd_NuoE"/>
    <property type="match status" value="1"/>
</dbReference>
<dbReference type="Proteomes" id="UP000032809">
    <property type="component" value="Chromosome I"/>
</dbReference>
<evidence type="ECO:0000256" key="7">
    <source>
        <dbReference type="PIRSR" id="PIRSR000216-1"/>
    </source>
</evidence>
<dbReference type="KEGG" id="dtn:DTL3_0797"/>
<evidence type="ECO:0000313" key="8">
    <source>
        <dbReference type="EMBL" id="CEP78106.1"/>
    </source>
</evidence>
<keyword evidence="5 7" id="KW-0411">Iron-sulfur</keyword>
<dbReference type="Gene3D" id="1.10.10.1590">
    <property type="entry name" value="NADH-quinone oxidoreductase subunit E"/>
    <property type="match status" value="1"/>
</dbReference>
<evidence type="ECO:0000256" key="6">
    <source>
        <dbReference type="ARBA" id="ARBA00034078"/>
    </source>
</evidence>
<dbReference type="GO" id="GO:0016491">
    <property type="term" value="F:oxidoreductase activity"/>
    <property type="evidence" value="ECO:0007669"/>
    <property type="project" value="InterPro"/>
</dbReference>
<dbReference type="PANTHER" id="PTHR43342">
    <property type="entry name" value="NADH-QUINONE OXIDOREDUCTASE, E SUBUNIT"/>
    <property type="match status" value="1"/>
</dbReference>
<dbReference type="AlphaFoldDB" id="A0A0C7NJI2"/>
<accession>A0A0C7NJI2</accession>
<evidence type="ECO:0000256" key="5">
    <source>
        <dbReference type="ARBA" id="ARBA00023014"/>
    </source>
</evidence>
<dbReference type="NCBIfam" id="TIGR01958">
    <property type="entry name" value="nuoE_fam"/>
    <property type="match status" value="1"/>
</dbReference>
<dbReference type="PANTHER" id="PTHR43342:SF1">
    <property type="entry name" value="BIFURCATING [FEFE] HYDROGENASE GAMMA SUBUNIT"/>
    <property type="match status" value="1"/>
</dbReference>
<dbReference type="PIRSF" id="PIRSF000216">
    <property type="entry name" value="NADH_DH_24kDa"/>
    <property type="match status" value="1"/>
</dbReference>
<dbReference type="InterPro" id="IPR041921">
    <property type="entry name" value="NuoE_N"/>
</dbReference>
<feature type="binding site" evidence="7">
    <location>
        <position position="70"/>
    </location>
    <ligand>
        <name>[2Fe-2S] cluster</name>
        <dbReference type="ChEBI" id="CHEBI:190135"/>
    </ligand>
</feature>
<dbReference type="InterPro" id="IPR002023">
    <property type="entry name" value="NuoE-like"/>
</dbReference>
<comment type="cofactor">
    <cofactor evidence="6">
        <name>[2Fe-2S] cluster</name>
        <dbReference type="ChEBI" id="CHEBI:190135"/>
    </cofactor>
</comment>
<protein>
    <submittedName>
        <fullName evidence="8">NADH dehydrogenase (Ubiquinone) 24 kDa subunit</fullName>
    </submittedName>
</protein>
<evidence type="ECO:0000256" key="4">
    <source>
        <dbReference type="ARBA" id="ARBA00023004"/>
    </source>
</evidence>
<reference evidence="9" key="1">
    <citation type="submission" date="2014-11" db="EMBL/GenBank/DDBJ databases">
        <authorList>
            <person name="Wibberg D."/>
        </authorList>
    </citation>
    <scope>NUCLEOTIDE SEQUENCE [LARGE SCALE GENOMIC DNA]</scope>
    <source>
        <strain evidence="9">L3</strain>
    </source>
</reference>
<dbReference type="PROSITE" id="PS01099">
    <property type="entry name" value="COMPLEX1_24K"/>
    <property type="match status" value="1"/>
</dbReference>
<dbReference type="Pfam" id="PF01257">
    <property type="entry name" value="2Fe-2S_thioredx"/>
    <property type="match status" value="1"/>
</dbReference>
<dbReference type="InterPro" id="IPR028431">
    <property type="entry name" value="NADP_DH_HndA-like"/>
</dbReference>
<sequence length="139" mass="16085">MEKYYEKELLEELHDIQETYGFISEEDILRISEKRDIPKAHLYGVISFYSMFHLKPTGKYIIKVCDSVSCSLNHSADIVKVIKEHLGIGENETTRDKKFSLEVVECLGHCDEGPVMIINDTYYTHLTTNKVVQILENLD</sequence>
<dbReference type="EMBL" id="LN824141">
    <property type="protein sequence ID" value="CEP78106.1"/>
    <property type="molecule type" value="Genomic_DNA"/>
</dbReference>
<proteinExistence type="inferred from homology"/>
<dbReference type="Gene3D" id="3.40.30.10">
    <property type="entry name" value="Glutaredoxin"/>
    <property type="match status" value="1"/>
</dbReference>
<dbReference type="GO" id="GO:0046872">
    <property type="term" value="F:metal ion binding"/>
    <property type="evidence" value="ECO:0007669"/>
    <property type="project" value="UniProtKB-KW"/>
</dbReference>
<evidence type="ECO:0000313" key="9">
    <source>
        <dbReference type="Proteomes" id="UP000032809"/>
    </source>
</evidence>
<organism evidence="8 9">
    <name type="scientific">Defluviitoga tunisiensis</name>
    <dbReference type="NCBI Taxonomy" id="1006576"/>
    <lineage>
        <taxon>Bacteria</taxon>
        <taxon>Thermotogati</taxon>
        <taxon>Thermotogota</taxon>
        <taxon>Thermotogae</taxon>
        <taxon>Petrotogales</taxon>
        <taxon>Petrotogaceae</taxon>
        <taxon>Defluviitoga</taxon>
    </lineage>
</organism>
<dbReference type="GO" id="GO:0051537">
    <property type="term" value="F:2 iron, 2 sulfur cluster binding"/>
    <property type="evidence" value="ECO:0007669"/>
    <property type="project" value="UniProtKB-KW"/>
</dbReference>
<evidence type="ECO:0000256" key="1">
    <source>
        <dbReference type="ARBA" id="ARBA00010643"/>
    </source>
</evidence>
<comment type="cofactor">
    <cofactor evidence="7">
        <name>[2Fe-2S] cluster</name>
        <dbReference type="ChEBI" id="CHEBI:190135"/>
    </cofactor>
    <text evidence="7">Binds 1 [2Fe-2S] cluster.</text>
</comment>
<keyword evidence="3 7" id="KW-0479">Metal-binding</keyword>
<dbReference type="STRING" id="1006576.DTL3_0797"/>
<gene>
    <name evidence="8" type="primary">hydG</name>
    <name evidence="8" type="ORF">DTL3_0797</name>
</gene>
<dbReference type="OrthoDB" id="9807941at2"/>
<feature type="binding site" evidence="7">
    <location>
        <position position="106"/>
    </location>
    <ligand>
        <name>[2Fe-2S] cluster</name>
        <dbReference type="ChEBI" id="CHEBI:190135"/>
    </ligand>
</feature>
<evidence type="ECO:0000256" key="2">
    <source>
        <dbReference type="ARBA" id="ARBA00022714"/>
    </source>
</evidence>